<feature type="region of interest" description="Disordered" evidence="1">
    <location>
        <begin position="149"/>
        <end position="181"/>
    </location>
</feature>
<feature type="compositionally biased region" description="Low complexity" evidence="1">
    <location>
        <begin position="158"/>
        <end position="174"/>
    </location>
</feature>
<sequence>MAPGIMQTLQNNSIKMTLRNFEVFDRMRLFPMEQYAIQQPSLYNPQPIVKVTLAGETKYAIKVRIEKVDNIKMSLENNRWKSTVVFGTDTSINILDIGTKQGKDWRDISIQIIMRLTNLSLPLIENTNPAYCIFCYNVRRGIDRIANAEQENPDETEGTNNAAGKPKAKNASKGTWKKSPTVPGFEEHLKKIINDLQNPANPKIVEAKEIIIVDSKAQNQVTIGKMTGKQHGSDPSAEGQVTISQVARNQQIIESIAANQYNAHQYVVNQHGNEQSAGDYAVFDKITGNPPEIVIIDGVEYEVLQPARHFVQNADDDVEMDVIIVDQNKVEKLDDNSSGAHQLVGSQNQTCKVVDNIDVDYEMDKRFDEWVSRYKAQVKDVYHPTVVFKFS</sequence>
<reference evidence="3" key="1">
    <citation type="submission" date="2011-07" db="EMBL/GenBank/DDBJ databases">
        <authorList>
            <consortium name="Caenorhabditis brenneri Sequencing and Analysis Consortium"/>
            <person name="Wilson R.K."/>
        </authorList>
    </citation>
    <scope>NUCLEOTIDE SEQUENCE [LARGE SCALE GENOMIC DNA]</scope>
    <source>
        <strain evidence="3">PB2801</strain>
    </source>
</reference>
<dbReference type="HOGENOM" id="CLU_706422_0_0_1"/>
<proteinExistence type="predicted"/>
<protein>
    <submittedName>
        <fullName evidence="2">Uncharacterized protein</fullName>
    </submittedName>
</protein>
<dbReference type="AlphaFoldDB" id="G0MYD9"/>
<evidence type="ECO:0000256" key="1">
    <source>
        <dbReference type="SAM" id="MobiDB-lite"/>
    </source>
</evidence>
<evidence type="ECO:0000313" key="3">
    <source>
        <dbReference type="Proteomes" id="UP000008068"/>
    </source>
</evidence>
<keyword evidence="3" id="KW-1185">Reference proteome</keyword>
<accession>G0MYD9</accession>
<dbReference type="InParanoid" id="G0MYD9"/>
<evidence type="ECO:0000313" key="2">
    <source>
        <dbReference type="EMBL" id="EGT47540.1"/>
    </source>
</evidence>
<name>G0MYD9_CAEBE</name>
<dbReference type="Proteomes" id="UP000008068">
    <property type="component" value="Unassembled WGS sequence"/>
</dbReference>
<gene>
    <name evidence="2" type="ORF">CAEBREN_20873</name>
</gene>
<organism evidence="3">
    <name type="scientific">Caenorhabditis brenneri</name>
    <name type="common">Nematode worm</name>
    <dbReference type="NCBI Taxonomy" id="135651"/>
    <lineage>
        <taxon>Eukaryota</taxon>
        <taxon>Metazoa</taxon>
        <taxon>Ecdysozoa</taxon>
        <taxon>Nematoda</taxon>
        <taxon>Chromadorea</taxon>
        <taxon>Rhabditida</taxon>
        <taxon>Rhabditina</taxon>
        <taxon>Rhabditomorpha</taxon>
        <taxon>Rhabditoidea</taxon>
        <taxon>Rhabditidae</taxon>
        <taxon>Peloderinae</taxon>
        <taxon>Caenorhabditis</taxon>
    </lineage>
</organism>
<dbReference type="EMBL" id="GL379820">
    <property type="protein sequence ID" value="EGT47540.1"/>
    <property type="molecule type" value="Genomic_DNA"/>
</dbReference>